<evidence type="ECO:0000313" key="4">
    <source>
        <dbReference type="Proteomes" id="UP001139054"/>
    </source>
</evidence>
<dbReference type="EMBL" id="JAKLUA010000011">
    <property type="protein sequence ID" value="MCG2670974.1"/>
    <property type="molecule type" value="Genomic_DNA"/>
</dbReference>
<dbReference type="Proteomes" id="UP001139054">
    <property type="component" value="Unassembled WGS sequence"/>
</dbReference>
<evidence type="ECO:0000313" key="2">
    <source>
        <dbReference type="EMBL" id="MCG2670974.1"/>
    </source>
</evidence>
<dbReference type="RefSeq" id="WP_128929563.1">
    <property type="nucleotide sequence ID" value="NZ_JAKLTY010000014.1"/>
</dbReference>
<name>A0A9X1U8U6_9BRAD</name>
<dbReference type="InterPro" id="IPR045384">
    <property type="entry name" value="DUF6527"/>
</dbReference>
<evidence type="ECO:0000313" key="1">
    <source>
        <dbReference type="EMBL" id="MCG2629460.1"/>
    </source>
</evidence>
<dbReference type="Proteomes" id="UP001139012">
    <property type="component" value="Unassembled WGS sequence"/>
</dbReference>
<dbReference type="AlphaFoldDB" id="A0A9X1U8U6"/>
<proteinExistence type="predicted"/>
<evidence type="ECO:0000313" key="3">
    <source>
        <dbReference type="Proteomes" id="UP001139012"/>
    </source>
</evidence>
<dbReference type="Pfam" id="PF20137">
    <property type="entry name" value="BubE"/>
    <property type="match status" value="1"/>
</dbReference>
<reference evidence="1" key="1">
    <citation type="submission" date="2022-01" db="EMBL/GenBank/DDBJ databases">
        <title>Genome sequnece data of strain Bradyrhizobium sp. nov.</title>
        <authorList>
            <person name="Zhang J."/>
        </authorList>
    </citation>
    <scope>NUCLEOTIDE SEQUENCE</scope>
    <source>
        <strain evidence="2">WYCCWR 12774</strain>
        <strain evidence="1">WYCCWR 13023</strain>
    </source>
</reference>
<protein>
    <submittedName>
        <fullName evidence="1">Uncharacterized protein</fullName>
    </submittedName>
</protein>
<dbReference type="GeneID" id="39480784"/>
<dbReference type="EMBL" id="JAKLTY010000014">
    <property type="protein sequence ID" value="MCG2629460.1"/>
    <property type="molecule type" value="Genomic_DNA"/>
</dbReference>
<keyword evidence="3" id="KW-1185">Reference proteome</keyword>
<comment type="caution">
    <text evidence="1">The sequence shown here is derived from an EMBL/GenBank/DDBJ whole genome shotgun (WGS) entry which is preliminary data.</text>
</comment>
<sequence length="186" mass="20606">MGIVILNFRAKVSSRGEADQHLSKPGDAVLVNRGGPRWLVLSCPCGCGERFPVNLDPRSGPAWRIYNAEGGKMSVFPSVWRDTGCQSHYIIWRGRIYLFGSDNDAETDAGIALDDLLEPVSKRLSSAAWRSFVEVADDLGEIPWDVLEACRTLARKRVAEEGTGKLRSHFRLRSALGRTDKVDFTA</sequence>
<gene>
    <name evidence="2" type="ORF">L6637_28880</name>
    <name evidence="1" type="ORF">L6654_22825</name>
</gene>
<organism evidence="1 4">
    <name type="scientific">Bradyrhizobium zhengyangense</name>
    <dbReference type="NCBI Taxonomy" id="2911009"/>
    <lineage>
        <taxon>Bacteria</taxon>
        <taxon>Pseudomonadati</taxon>
        <taxon>Pseudomonadota</taxon>
        <taxon>Alphaproteobacteria</taxon>
        <taxon>Hyphomicrobiales</taxon>
        <taxon>Nitrobacteraceae</taxon>
        <taxon>Bradyrhizobium</taxon>
    </lineage>
</organism>
<accession>A0A9X1U8U6</accession>